<feature type="signal peptide" evidence="3">
    <location>
        <begin position="1"/>
        <end position="18"/>
    </location>
</feature>
<evidence type="ECO:0000313" key="5">
    <source>
        <dbReference type="WBParaSite" id="SVE_0030200.1"/>
    </source>
</evidence>
<evidence type="ECO:0000256" key="1">
    <source>
        <dbReference type="SAM" id="Coils"/>
    </source>
</evidence>
<sequence>MHFIENFIILALLTVQYSFQDSSSSSFSSSSEESQLEVSIPRGPTVSRSFPSFVPKSSKAELIKELGDRVRDGKERIDKLVEEAKDALENYRFVMDERRINNEEDKNNELLSKNYKPQLQRQNALDSE</sequence>
<feature type="region of interest" description="Disordered" evidence="2">
    <location>
        <begin position="102"/>
        <end position="128"/>
    </location>
</feature>
<accession>A0A0K0EUV6</accession>
<keyword evidence="3" id="KW-0732">Signal</keyword>
<feature type="compositionally biased region" description="Low complexity" evidence="2">
    <location>
        <begin position="22"/>
        <end position="33"/>
    </location>
</feature>
<feature type="region of interest" description="Disordered" evidence="2">
    <location>
        <begin position="22"/>
        <end position="43"/>
    </location>
</feature>
<feature type="chain" id="PRO_5005328679" evidence="3">
    <location>
        <begin position="19"/>
        <end position="128"/>
    </location>
</feature>
<organism evidence="4 5">
    <name type="scientific">Strongyloides venezuelensis</name>
    <name type="common">Threadworm</name>
    <dbReference type="NCBI Taxonomy" id="75913"/>
    <lineage>
        <taxon>Eukaryota</taxon>
        <taxon>Metazoa</taxon>
        <taxon>Ecdysozoa</taxon>
        <taxon>Nematoda</taxon>
        <taxon>Chromadorea</taxon>
        <taxon>Rhabditida</taxon>
        <taxon>Tylenchina</taxon>
        <taxon>Panagrolaimomorpha</taxon>
        <taxon>Strongyloidoidea</taxon>
        <taxon>Strongyloididae</taxon>
        <taxon>Strongyloides</taxon>
    </lineage>
</organism>
<evidence type="ECO:0000256" key="2">
    <source>
        <dbReference type="SAM" id="MobiDB-lite"/>
    </source>
</evidence>
<reference evidence="4" key="1">
    <citation type="submission" date="2014-07" db="EMBL/GenBank/DDBJ databases">
        <authorList>
            <person name="Martin A.A"/>
            <person name="De Silva N."/>
        </authorList>
    </citation>
    <scope>NUCLEOTIDE SEQUENCE</scope>
</reference>
<reference evidence="5" key="2">
    <citation type="submission" date="2015-08" db="UniProtKB">
        <authorList>
            <consortium name="WormBaseParasite"/>
        </authorList>
    </citation>
    <scope>IDENTIFICATION</scope>
</reference>
<protein>
    <submittedName>
        <fullName evidence="5">Uncharacterized protein</fullName>
    </submittedName>
</protein>
<keyword evidence="1" id="KW-0175">Coiled coil</keyword>
<name>A0A0K0EUV6_STRVS</name>
<dbReference type="WBParaSite" id="SVE_0030200.1">
    <property type="protein sequence ID" value="SVE_0030200.1"/>
    <property type="gene ID" value="SVE_0030200"/>
</dbReference>
<feature type="coiled-coil region" evidence="1">
    <location>
        <begin position="63"/>
        <end position="97"/>
    </location>
</feature>
<dbReference type="Proteomes" id="UP000035680">
    <property type="component" value="Unassembled WGS sequence"/>
</dbReference>
<evidence type="ECO:0000313" key="4">
    <source>
        <dbReference type="Proteomes" id="UP000035680"/>
    </source>
</evidence>
<evidence type="ECO:0000256" key="3">
    <source>
        <dbReference type="SAM" id="SignalP"/>
    </source>
</evidence>
<keyword evidence="4" id="KW-1185">Reference proteome</keyword>
<feature type="compositionally biased region" description="Polar residues" evidence="2">
    <location>
        <begin position="109"/>
        <end position="128"/>
    </location>
</feature>
<dbReference type="AlphaFoldDB" id="A0A0K0EUV6"/>
<proteinExistence type="predicted"/>